<dbReference type="Pfam" id="PF20666">
    <property type="entry name" value="ZW10_C"/>
    <property type="match status" value="1"/>
</dbReference>
<proteinExistence type="inferred from homology"/>
<dbReference type="EMBL" id="JAVIJP010000029">
    <property type="protein sequence ID" value="KAL3633868.1"/>
    <property type="molecule type" value="Genomic_DNA"/>
</dbReference>
<keyword evidence="7" id="KW-0498">Mitosis</keyword>
<evidence type="ECO:0000256" key="2">
    <source>
        <dbReference type="ARBA" id="ARBA00004629"/>
    </source>
</evidence>
<evidence type="ECO:0000313" key="16">
    <source>
        <dbReference type="Proteomes" id="UP001632038"/>
    </source>
</evidence>
<dbReference type="InterPro" id="IPR048343">
    <property type="entry name" value="ZW10_C"/>
</dbReference>
<dbReference type="Gene3D" id="1.10.357.150">
    <property type="match status" value="1"/>
</dbReference>
<feature type="domain" description="ZW10 C-terminal helical" evidence="14">
    <location>
        <begin position="596"/>
        <end position="744"/>
    </location>
</feature>
<keyword evidence="10" id="KW-0137">Centromere</keyword>
<dbReference type="Pfam" id="PF22766">
    <property type="entry name" value="ZW10_C2"/>
    <property type="match status" value="1"/>
</dbReference>
<dbReference type="GO" id="GO:0005737">
    <property type="term" value="C:cytoplasm"/>
    <property type="evidence" value="ECO:0007669"/>
    <property type="project" value="UniProtKB-SubCell"/>
</dbReference>
<keyword evidence="9" id="KW-0131">Cell cycle</keyword>
<dbReference type="InterPro" id="IPR046362">
    <property type="entry name" value="Zw10/DSL1_C_sf"/>
</dbReference>
<dbReference type="InterPro" id="IPR055148">
    <property type="entry name" value="ZW10_C_2"/>
</dbReference>
<keyword evidence="4" id="KW-0158">Chromosome</keyword>
<keyword evidence="5" id="KW-0963">Cytoplasm</keyword>
<evidence type="ECO:0000256" key="4">
    <source>
        <dbReference type="ARBA" id="ARBA00022454"/>
    </source>
</evidence>
<comment type="subcellular location">
    <subcellularLocation>
        <location evidence="2">Chromosome</location>
        <location evidence="2">Centromere</location>
        <location evidence="2">Kinetochore</location>
    </subcellularLocation>
    <subcellularLocation>
        <location evidence="1">Cytoplasm</location>
    </subcellularLocation>
</comment>
<evidence type="ECO:0000256" key="5">
    <source>
        <dbReference type="ARBA" id="ARBA00022490"/>
    </source>
</evidence>
<dbReference type="PANTHER" id="PTHR12205:SF0">
    <property type="entry name" value="CENTROMERE_KINETOCHORE PROTEIN ZW10 HOMOLOG"/>
    <property type="match status" value="1"/>
</dbReference>
<evidence type="ECO:0000259" key="13">
    <source>
        <dbReference type="Pfam" id="PF20666"/>
    </source>
</evidence>
<name>A0ABD3CV34_9LAMI</name>
<evidence type="ECO:0000259" key="11">
    <source>
        <dbReference type="Pfam" id="PF06248"/>
    </source>
</evidence>
<evidence type="ECO:0008006" key="17">
    <source>
        <dbReference type="Google" id="ProtNLM"/>
    </source>
</evidence>
<dbReference type="Pfam" id="PF06248">
    <property type="entry name" value="Zw10_N"/>
    <property type="match status" value="1"/>
</dbReference>
<reference evidence="16" key="1">
    <citation type="journal article" date="2024" name="IScience">
        <title>Strigolactones Initiate the Formation of Haustorium-like Structures in Castilleja.</title>
        <authorList>
            <person name="Buerger M."/>
            <person name="Peterson D."/>
            <person name="Chory J."/>
        </authorList>
    </citation>
    <scope>NUCLEOTIDE SEQUENCE [LARGE SCALE GENOMIC DNA]</scope>
</reference>
<keyword evidence="8" id="KW-0995">Kinetochore</keyword>
<comment type="caution">
    <text evidence="15">The sequence shown here is derived from an EMBL/GenBank/DDBJ whole genome shotgun (WGS) entry which is preliminary data.</text>
</comment>
<evidence type="ECO:0000256" key="10">
    <source>
        <dbReference type="ARBA" id="ARBA00023328"/>
    </source>
</evidence>
<evidence type="ECO:0000256" key="6">
    <source>
        <dbReference type="ARBA" id="ARBA00022618"/>
    </source>
</evidence>
<dbReference type="InterPro" id="IPR009361">
    <property type="entry name" value="Zw10_N"/>
</dbReference>
<evidence type="ECO:0000256" key="7">
    <source>
        <dbReference type="ARBA" id="ARBA00022776"/>
    </source>
</evidence>
<keyword evidence="16" id="KW-1185">Reference proteome</keyword>
<sequence length="750" mass="84927">MDVLFNTINVQDLLSSSESPSLPLSAPDLRLLISRLDAHSLRIKSTVQSYLLSHHDEFASLFSQCCDVVSKSEQLSDNVSALLNLISDRPIEADVGRIAREIVERRREAREKKEILEFVGVVLELDRNFRVVMEDMNSGRVVKSAEGLRELKEALGVMGNGDVEAAVEGEPEVYGILKRQWTECFEEIQKLLVRFMENAVQFDQGGNALHIKHRTSKNGIDGLELSTVLKAMDVAGFLDYGLAKIADLIIKFVITPVVSCTMTPFIEEIDQDMEDVPEAVLKMVPSEGNKVGGEIMYSNILQVIEFINKFLFFHNGSWMCCFGRLTWPGMSDMIISNFLSKVVPDDASKLAEFQEVRKLTIDFETALKELMFISPSDVKHEKLSKFADNVEVHFASRKKVQILSKARNMLLQSNFSLPQDFVMKTSGVNKEQLSEDISNHVVLLFSSEKCVVSEAAKGLMELVHQTLKDVCLLPPKVGLEFYHTVRNALVLYEAVIPVKLQRQLDSINQAAVLIHNDCLYLSQEILGLAFEYRPYFPSSVKELAVFIDLAPRFQLMAEEVLQRQIQLVLHNLKQAIDGADGFQNTHQIKQFESAKFCIDQVAFIIEKVHIIWGPLLLPSIYEKSITMILEAVFSRIAKEILILDDMAAEETLQLQRLIHLLFEHLSSLLEPLLAVDRDDRDGFILSIRKLRKLAELLDMPLKSITEAWESGELSDCNLTSTEVNDFIRAIFTDSPLRKECLFRIENSNIR</sequence>
<evidence type="ECO:0000259" key="14">
    <source>
        <dbReference type="Pfam" id="PF22766"/>
    </source>
</evidence>
<organism evidence="15 16">
    <name type="scientific">Castilleja foliolosa</name>
    <dbReference type="NCBI Taxonomy" id="1961234"/>
    <lineage>
        <taxon>Eukaryota</taxon>
        <taxon>Viridiplantae</taxon>
        <taxon>Streptophyta</taxon>
        <taxon>Embryophyta</taxon>
        <taxon>Tracheophyta</taxon>
        <taxon>Spermatophyta</taxon>
        <taxon>Magnoliopsida</taxon>
        <taxon>eudicotyledons</taxon>
        <taxon>Gunneridae</taxon>
        <taxon>Pentapetalae</taxon>
        <taxon>asterids</taxon>
        <taxon>lamiids</taxon>
        <taxon>Lamiales</taxon>
        <taxon>Orobanchaceae</taxon>
        <taxon>Pedicularideae</taxon>
        <taxon>Castillejinae</taxon>
        <taxon>Castilleja</taxon>
    </lineage>
</organism>
<accession>A0ABD3CV34</accession>
<dbReference type="GO" id="GO:0000776">
    <property type="term" value="C:kinetochore"/>
    <property type="evidence" value="ECO:0007669"/>
    <property type="project" value="UniProtKB-KW"/>
</dbReference>
<evidence type="ECO:0000313" key="15">
    <source>
        <dbReference type="EMBL" id="KAL3633868.1"/>
    </source>
</evidence>
<evidence type="ECO:0000256" key="9">
    <source>
        <dbReference type="ARBA" id="ARBA00023306"/>
    </source>
</evidence>
<dbReference type="Pfam" id="PF20665">
    <property type="entry name" value="Zw10_middle"/>
    <property type="match status" value="1"/>
</dbReference>
<protein>
    <recommendedName>
        <fullName evidence="17">Centromere/kinetochore protein zw10 homolog</fullName>
    </recommendedName>
</protein>
<evidence type="ECO:0000256" key="1">
    <source>
        <dbReference type="ARBA" id="ARBA00004496"/>
    </source>
</evidence>
<gene>
    <name evidence="15" type="ORF">CASFOL_022630</name>
</gene>
<dbReference type="PANTHER" id="PTHR12205">
    <property type="entry name" value="CENTROMERE/KINETOCHORE PROTEIN ZW10"/>
    <property type="match status" value="1"/>
</dbReference>
<evidence type="ECO:0000256" key="8">
    <source>
        <dbReference type="ARBA" id="ARBA00022838"/>
    </source>
</evidence>
<dbReference type="AlphaFoldDB" id="A0ABD3CV34"/>
<keyword evidence="6" id="KW-0132">Cell division</keyword>
<dbReference type="GO" id="GO:0051301">
    <property type="term" value="P:cell division"/>
    <property type="evidence" value="ECO:0007669"/>
    <property type="project" value="UniProtKB-KW"/>
</dbReference>
<feature type="domain" description="Centromere/kinetochore protein zw10 middle" evidence="12">
    <location>
        <begin position="177"/>
        <end position="410"/>
    </location>
</feature>
<feature type="domain" description="Centromere/kinetochore protein zw10 C-terminal" evidence="13">
    <location>
        <begin position="445"/>
        <end position="572"/>
    </location>
</feature>
<dbReference type="InterPro" id="IPR048344">
    <property type="entry name" value="Zw10_middle"/>
</dbReference>
<feature type="domain" description="Centromere/kinetochore protein zw10 N-terminal" evidence="11">
    <location>
        <begin position="37"/>
        <end position="126"/>
    </location>
</feature>
<comment type="similarity">
    <text evidence="3">Belongs to the ZW10 family.</text>
</comment>
<dbReference type="Proteomes" id="UP001632038">
    <property type="component" value="Unassembled WGS sequence"/>
</dbReference>
<evidence type="ECO:0000256" key="3">
    <source>
        <dbReference type="ARBA" id="ARBA00006245"/>
    </source>
</evidence>
<evidence type="ECO:0000259" key="12">
    <source>
        <dbReference type="Pfam" id="PF20665"/>
    </source>
</evidence>